<feature type="region of interest" description="Disordered" evidence="1">
    <location>
        <begin position="95"/>
        <end position="116"/>
    </location>
</feature>
<dbReference type="Proteomes" id="UP000267029">
    <property type="component" value="Unassembled WGS sequence"/>
</dbReference>
<evidence type="ECO:0000313" key="2">
    <source>
        <dbReference type="EMBL" id="VDD79158.1"/>
    </source>
</evidence>
<protein>
    <submittedName>
        <fullName evidence="2 4">Uncharacterized protein</fullName>
    </submittedName>
</protein>
<keyword evidence="3" id="KW-1185">Reference proteome</keyword>
<accession>A0A0R3UDZ2</accession>
<dbReference type="EMBL" id="UXSR01005182">
    <property type="protein sequence ID" value="VDD79158.1"/>
    <property type="molecule type" value="Genomic_DNA"/>
</dbReference>
<dbReference type="AlphaFoldDB" id="A0A0R3UDZ2"/>
<dbReference type="WBParaSite" id="MCOS_0000516001-mRNA-1">
    <property type="protein sequence ID" value="MCOS_0000516001-mRNA-1"/>
    <property type="gene ID" value="MCOS_0000516001"/>
</dbReference>
<evidence type="ECO:0000313" key="3">
    <source>
        <dbReference type="Proteomes" id="UP000267029"/>
    </source>
</evidence>
<sequence>MLQNLEAPAKDTRLVMNLQTAGPLGAHGLICMKGYQGNHLPFCAKYDGENCCSRRCGWSFGQPRFLPLSTRCAATSYPAENWIIRRCLRKEIKWPGTPSKANDTQESSGNNAQTKEALPEIRAILKTPDSIISLKSDEEVEKNNASTASDHLHVEVRVSPRYCSESQKLGNPLGTQGSQRTNVLRLVPSEKIQIPRVLRITNRDFMLTPKSADEEYSTNANLGEPEEDRVSREMEVQMGNLVLPCSSDGLVEKRASPLRAENREKRRLFEEYYPQTGSLRELDEGRKALRQFIQSISAKIKKLTQKSY</sequence>
<evidence type="ECO:0000256" key="1">
    <source>
        <dbReference type="SAM" id="MobiDB-lite"/>
    </source>
</evidence>
<organism evidence="4">
    <name type="scientific">Mesocestoides corti</name>
    <name type="common">Flatworm</name>
    <dbReference type="NCBI Taxonomy" id="53468"/>
    <lineage>
        <taxon>Eukaryota</taxon>
        <taxon>Metazoa</taxon>
        <taxon>Spiralia</taxon>
        <taxon>Lophotrochozoa</taxon>
        <taxon>Platyhelminthes</taxon>
        <taxon>Cestoda</taxon>
        <taxon>Eucestoda</taxon>
        <taxon>Cyclophyllidea</taxon>
        <taxon>Mesocestoididae</taxon>
        <taxon>Mesocestoides</taxon>
    </lineage>
</organism>
<gene>
    <name evidence="2" type="ORF">MCOS_LOCUS5161</name>
</gene>
<evidence type="ECO:0000313" key="4">
    <source>
        <dbReference type="WBParaSite" id="MCOS_0000516001-mRNA-1"/>
    </source>
</evidence>
<proteinExistence type="predicted"/>
<reference evidence="2 3" key="2">
    <citation type="submission" date="2018-10" db="EMBL/GenBank/DDBJ databases">
        <authorList>
            <consortium name="Pathogen Informatics"/>
        </authorList>
    </citation>
    <scope>NUCLEOTIDE SEQUENCE [LARGE SCALE GENOMIC DNA]</scope>
</reference>
<name>A0A0R3UDZ2_MESCO</name>
<feature type="compositionally biased region" description="Polar residues" evidence="1">
    <location>
        <begin position="99"/>
        <end position="114"/>
    </location>
</feature>
<reference evidence="4" key="1">
    <citation type="submission" date="2017-02" db="UniProtKB">
        <authorList>
            <consortium name="WormBaseParasite"/>
        </authorList>
    </citation>
    <scope>IDENTIFICATION</scope>
</reference>
<dbReference type="OrthoDB" id="6262142at2759"/>